<dbReference type="PANTHER" id="PTHR43731:SF14">
    <property type="entry name" value="PRESENILIN-ASSOCIATED RHOMBOID-LIKE PROTEIN, MITOCHONDRIAL"/>
    <property type="match status" value="1"/>
</dbReference>
<dbReference type="EMBL" id="MVBN01000006">
    <property type="protein sequence ID" value="OOK71534.1"/>
    <property type="molecule type" value="Genomic_DNA"/>
</dbReference>
<dbReference type="AlphaFoldDB" id="A0A1V3WX55"/>
<dbReference type="STRING" id="1768.B1T50_15780"/>
<feature type="transmembrane region" description="Helical" evidence="8">
    <location>
        <begin position="196"/>
        <end position="215"/>
    </location>
</feature>
<evidence type="ECO:0000256" key="4">
    <source>
        <dbReference type="ARBA" id="ARBA00022801"/>
    </source>
</evidence>
<dbReference type="SUPFAM" id="SSF57845">
    <property type="entry name" value="B-box zinc-binding domain"/>
    <property type="match status" value="1"/>
</dbReference>
<dbReference type="InterPro" id="IPR022764">
    <property type="entry name" value="Peptidase_S54_rhomboid_dom"/>
</dbReference>
<keyword evidence="5 8" id="KW-1133">Transmembrane helix</keyword>
<dbReference type="GO" id="GO:0016020">
    <property type="term" value="C:membrane"/>
    <property type="evidence" value="ECO:0007669"/>
    <property type="project" value="UniProtKB-SubCell"/>
</dbReference>
<evidence type="ECO:0000313" key="11">
    <source>
        <dbReference type="Proteomes" id="UP000188532"/>
    </source>
</evidence>
<dbReference type="SUPFAM" id="SSF144091">
    <property type="entry name" value="Rhomboid-like"/>
    <property type="match status" value="1"/>
</dbReference>
<feature type="domain" description="Peptidase S54 rhomboid" evidence="9">
    <location>
        <begin position="131"/>
        <end position="266"/>
    </location>
</feature>
<sequence length="306" mass="32814">MRSATRRPGGGDPGKNGAMSSPSAPESPAEAPTCYRHPGRRAYVRCNRCERYICADCMRDAAVGHQCVQCVQAGARTVRQPRTRFGGRQRSATPVLTYTLIVINVLAFVVQMSSGNLEKQLALWSPAVADGQLYRLVTSAFLHYGATHLLLNMWALYVVGPPLEIWLGRLRFGALYALSGLGGSVLVYLLSPLNTATAGASGAIFGLFGATFVVGKRLALDVRWVVAVIVINLVFTFVVPAVSSQLISWQGHVGGLVTGGLVAAAYVYPPRERRNAVQVAATVIVLIVLAGLTWWRTASLLAEFSA</sequence>
<feature type="transmembrane region" description="Helical" evidence="8">
    <location>
        <begin position="92"/>
        <end position="113"/>
    </location>
</feature>
<name>A0A1V3WX55_MYCKA</name>
<keyword evidence="6 8" id="KW-0472">Membrane</keyword>
<dbReference type="Pfam" id="PF01694">
    <property type="entry name" value="Rhomboid"/>
    <property type="match status" value="1"/>
</dbReference>
<evidence type="ECO:0000313" key="10">
    <source>
        <dbReference type="EMBL" id="OOK71534.1"/>
    </source>
</evidence>
<gene>
    <name evidence="10" type="ORF">BZL29_5778</name>
</gene>
<feature type="transmembrane region" description="Helical" evidence="8">
    <location>
        <begin position="249"/>
        <end position="268"/>
    </location>
</feature>
<dbReference type="PANTHER" id="PTHR43731">
    <property type="entry name" value="RHOMBOID PROTEASE"/>
    <property type="match status" value="1"/>
</dbReference>
<dbReference type="Gene3D" id="3.30.160.60">
    <property type="entry name" value="Classic Zinc Finger"/>
    <property type="match status" value="1"/>
</dbReference>
<feature type="transmembrane region" description="Helical" evidence="8">
    <location>
        <begin position="133"/>
        <end position="160"/>
    </location>
</feature>
<feature type="compositionally biased region" description="Low complexity" evidence="7">
    <location>
        <begin position="18"/>
        <end position="32"/>
    </location>
</feature>
<accession>A0A1V3WX55</accession>
<evidence type="ECO:0000256" key="6">
    <source>
        <dbReference type="ARBA" id="ARBA00023136"/>
    </source>
</evidence>
<protein>
    <submittedName>
        <fullName evidence="10">Rhomboid family protein</fullName>
    </submittedName>
</protein>
<evidence type="ECO:0000256" key="7">
    <source>
        <dbReference type="SAM" id="MobiDB-lite"/>
    </source>
</evidence>
<evidence type="ECO:0000256" key="2">
    <source>
        <dbReference type="ARBA" id="ARBA00009045"/>
    </source>
</evidence>
<evidence type="ECO:0000256" key="5">
    <source>
        <dbReference type="ARBA" id="ARBA00022989"/>
    </source>
</evidence>
<feature type="region of interest" description="Disordered" evidence="7">
    <location>
        <begin position="1"/>
        <end position="33"/>
    </location>
</feature>
<feature type="transmembrane region" description="Helical" evidence="8">
    <location>
        <begin position="172"/>
        <end position="190"/>
    </location>
</feature>
<evidence type="ECO:0000256" key="3">
    <source>
        <dbReference type="ARBA" id="ARBA00022692"/>
    </source>
</evidence>
<evidence type="ECO:0000259" key="9">
    <source>
        <dbReference type="Pfam" id="PF01694"/>
    </source>
</evidence>
<comment type="similarity">
    <text evidence="2">Belongs to the peptidase S54 family.</text>
</comment>
<evidence type="ECO:0000256" key="8">
    <source>
        <dbReference type="SAM" id="Phobius"/>
    </source>
</evidence>
<dbReference type="Gene3D" id="1.20.1540.10">
    <property type="entry name" value="Rhomboid-like"/>
    <property type="match status" value="1"/>
</dbReference>
<comment type="caution">
    <text evidence="10">The sequence shown here is derived from an EMBL/GenBank/DDBJ whole genome shotgun (WGS) entry which is preliminary data.</text>
</comment>
<dbReference type="InterPro" id="IPR050925">
    <property type="entry name" value="Rhomboid_protease_S54"/>
</dbReference>
<feature type="transmembrane region" description="Helical" evidence="8">
    <location>
        <begin position="222"/>
        <end position="243"/>
    </location>
</feature>
<comment type="subcellular location">
    <subcellularLocation>
        <location evidence="1">Membrane</location>
        <topology evidence="1">Multi-pass membrane protein</topology>
    </subcellularLocation>
</comment>
<dbReference type="InterPro" id="IPR035952">
    <property type="entry name" value="Rhomboid-like_sf"/>
</dbReference>
<dbReference type="Proteomes" id="UP000188532">
    <property type="component" value="Unassembled WGS sequence"/>
</dbReference>
<proteinExistence type="inferred from homology"/>
<feature type="transmembrane region" description="Helical" evidence="8">
    <location>
        <begin position="275"/>
        <end position="295"/>
    </location>
</feature>
<dbReference type="GO" id="GO:0004252">
    <property type="term" value="F:serine-type endopeptidase activity"/>
    <property type="evidence" value="ECO:0007669"/>
    <property type="project" value="InterPro"/>
</dbReference>
<evidence type="ECO:0000256" key="1">
    <source>
        <dbReference type="ARBA" id="ARBA00004141"/>
    </source>
</evidence>
<keyword evidence="3 8" id="KW-0812">Transmembrane</keyword>
<keyword evidence="4" id="KW-0378">Hydrolase</keyword>
<organism evidence="10 11">
    <name type="scientific">Mycobacterium kansasii</name>
    <dbReference type="NCBI Taxonomy" id="1768"/>
    <lineage>
        <taxon>Bacteria</taxon>
        <taxon>Bacillati</taxon>
        <taxon>Actinomycetota</taxon>
        <taxon>Actinomycetes</taxon>
        <taxon>Mycobacteriales</taxon>
        <taxon>Mycobacteriaceae</taxon>
        <taxon>Mycobacterium</taxon>
    </lineage>
</organism>
<reference evidence="10 11" key="1">
    <citation type="submission" date="2017-02" db="EMBL/GenBank/DDBJ databases">
        <title>Complete genome sequences of Mycobacterium kansasii strains isolated from rhesus macaques.</title>
        <authorList>
            <person name="Panda A."/>
            <person name="Nagaraj S."/>
            <person name="Zhao X."/>
            <person name="Tettelin H."/>
            <person name="Detolla L.J."/>
        </authorList>
    </citation>
    <scope>NUCLEOTIDE SEQUENCE [LARGE SCALE GENOMIC DNA]</scope>
    <source>
        <strain evidence="10 11">11-3469</strain>
    </source>
</reference>